<protein>
    <recommendedName>
        <fullName evidence="3">guanosine-3',5'-bis(diphosphate) 3'-diphosphatase</fullName>
        <ecNumber evidence="3">3.1.7.2</ecNumber>
    </recommendedName>
</protein>
<dbReference type="Pfam" id="PF19296">
    <property type="entry name" value="RelA_AH_RIS"/>
    <property type="match status" value="1"/>
</dbReference>
<comment type="function">
    <text evidence="5">In eubacteria ppGpp (guanosine 3'-diphosphate 5'-diphosphate) is a mediator of the stringent response that coordinates a variety of cellular activities in response to changes in nutritional abundance.</text>
</comment>
<dbReference type="PROSITE" id="PS51671">
    <property type="entry name" value="ACT"/>
    <property type="match status" value="1"/>
</dbReference>
<dbReference type="PROSITE" id="PS51831">
    <property type="entry name" value="HD"/>
    <property type="match status" value="1"/>
</dbReference>
<dbReference type="GO" id="GO:0042594">
    <property type="term" value="P:response to starvation"/>
    <property type="evidence" value="ECO:0007669"/>
    <property type="project" value="TreeGrafter"/>
</dbReference>
<dbReference type="Gene3D" id="3.30.460.10">
    <property type="entry name" value="Beta Polymerase, domain 2"/>
    <property type="match status" value="1"/>
</dbReference>
<dbReference type="GO" id="GO:0008893">
    <property type="term" value="F:guanosine-3',5'-bis(diphosphate) 3'-diphosphatase activity"/>
    <property type="evidence" value="ECO:0007669"/>
    <property type="project" value="UniProtKB-EC"/>
</dbReference>
<dbReference type="CDD" id="cd01668">
    <property type="entry name" value="TGS_RSH"/>
    <property type="match status" value="1"/>
</dbReference>
<dbReference type="GO" id="GO:0015970">
    <property type="term" value="P:guanosine tetraphosphate biosynthetic process"/>
    <property type="evidence" value="ECO:0007669"/>
    <property type="project" value="UniProtKB-UniPathway"/>
</dbReference>
<evidence type="ECO:0000256" key="1">
    <source>
        <dbReference type="ARBA" id="ARBA00022801"/>
    </source>
</evidence>
<evidence type="ECO:0000256" key="4">
    <source>
        <dbReference type="ARBA" id="ARBA00047968"/>
    </source>
</evidence>
<comment type="pathway">
    <text evidence="2">Purine metabolism; ppGpp biosynthesis; ppGpp from GDP: step 1/1.</text>
</comment>
<dbReference type="Pfam" id="PF02824">
    <property type="entry name" value="TGS"/>
    <property type="match status" value="1"/>
</dbReference>
<evidence type="ECO:0000259" key="6">
    <source>
        <dbReference type="PROSITE" id="PS51671"/>
    </source>
</evidence>
<dbReference type="PANTHER" id="PTHR21262">
    <property type="entry name" value="GUANOSINE-3',5'-BIS DIPHOSPHATE 3'-PYROPHOSPHOHYDROLASE"/>
    <property type="match status" value="1"/>
</dbReference>
<dbReference type="EMBL" id="PQCO01000179">
    <property type="protein sequence ID" value="PUE02462.1"/>
    <property type="molecule type" value="Genomic_DNA"/>
</dbReference>
<dbReference type="Gene3D" id="3.30.70.260">
    <property type="match status" value="1"/>
</dbReference>
<dbReference type="InterPro" id="IPR033655">
    <property type="entry name" value="TGS_RelA/SpoT"/>
</dbReference>
<dbReference type="FunFam" id="1.10.3210.10:FF:000001">
    <property type="entry name" value="GTP pyrophosphokinase RelA"/>
    <property type="match status" value="1"/>
</dbReference>
<dbReference type="FunFam" id="3.30.460.10:FF:000001">
    <property type="entry name" value="GTP pyrophosphokinase RelA"/>
    <property type="match status" value="1"/>
</dbReference>
<dbReference type="InterPro" id="IPR006674">
    <property type="entry name" value="HD_domain"/>
</dbReference>
<proteinExistence type="inferred from homology"/>
<evidence type="ECO:0000313" key="9">
    <source>
        <dbReference type="EMBL" id="PUE02462.1"/>
    </source>
</evidence>
<dbReference type="Pfam" id="PF13328">
    <property type="entry name" value="HD_4"/>
    <property type="match status" value="1"/>
</dbReference>
<dbReference type="SUPFAM" id="SSF55021">
    <property type="entry name" value="ACT-like"/>
    <property type="match status" value="1"/>
</dbReference>
<dbReference type="SUPFAM" id="SSF81301">
    <property type="entry name" value="Nucleotidyltransferase"/>
    <property type="match status" value="1"/>
</dbReference>
<feature type="domain" description="ACT" evidence="6">
    <location>
        <begin position="651"/>
        <end position="725"/>
    </location>
</feature>
<dbReference type="CDD" id="cd00077">
    <property type="entry name" value="HDc"/>
    <property type="match status" value="1"/>
</dbReference>
<name>A0A6N4DXU0_9GAMM</name>
<accession>A0A6N4DXU0</accession>
<dbReference type="SUPFAM" id="SSF81271">
    <property type="entry name" value="TGS-like"/>
    <property type="match status" value="1"/>
</dbReference>
<dbReference type="SUPFAM" id="SSF109604">
    <property type="entry name" value="HD-domain/PDEase-like"/>
    <property type="match status" value="1"/>
</dbReference>
<dbReference type="InterPro" id="IPR012676">
    <property type="entry name" value="TGS-like"/>
</dbReference>
<dbReference type="CDD" id="cd04876">
    <property type="entry name" value="ACT_RelA-SpoT"/>
    <property type="match status" value="1"/>
</dbReference>
<organism evidence="9 10">
    <name type="scientific">Candidatus Sedimenticola endophacoides</name>
    <dbReference type="NCBI Taxonomy" id="2548426"/>
    <lineage>
        <taxon>Bacteria</taxon>
        <taxon>Pseudomonadati</taxon>
        <taxon>Pseudomonadota</taxon>
        <taxon>Gammaproteobacteria</taxon>
        <taxon>Chromatiales</taxon>
        <taxon>Sedimenticolaceae</taxon>
        <taxon>Sedimenticola</taxon>
    </lineage>
</organism>
<comment type="catalytic activity">
    <reaction evidence="4">
        <text>guanosine 3',5'-bis(diphosphate) + H2O = GDP + diphosphate + H(+)</text>
        <dbReference type="Rhea" id="RHEA:14253"/>
        <dbReference type="ChEBI" id="CHEBI:15377"/>
        <dbReference type="ChEBI" id="CHEBI:15378"/>
        <dbReference type="ChEBI" id="CHEBI:33019"/>
        <dbReference type="ChEBI" id="CHEBI:58189"/>
        <dbReference type="ChEBI" id="CHEBI:77828"/>
        <dbReference type="EC" id="3.1.7.2"/>
    </reaction>
</comment>
<dbReference type="InterPro" id="IPR004811">
    <property type="entry name" value="RelA/Spo_fam"/>
</dbReference>
<feature type="domain" description="TGS" evidence="8">
    <location>
        <begin position="402"/>
        <end position="463"/>
    </location>
</feature>
<dbReference type="Pfam" id="PF13291">
    <property type="entry name" value="ACT_4"/>
    <property type="match status" value="1"/>
</dbReference>
<reference evidence="9 10" key="1">
    <citation type="submission" date="2018-01" db="EMBL/GenBank/DDBJ databases">
        <title>Novel co-symbiosis in the lucinid bivalve Phacoides pectinatus.</title>
        <authorList>
            <person name="Lim S.J."/>
            <person name="Davis B.G."/>
            <person name="Gill D.E."/>
            <person name="Engel A.S."/>
            <person name="Anderson L.C."/>
            <person name="Campbell B.J."/>
        </authorList>
    </citation>
    <scope>NUCLEOTIDE SEQUENCE [LARGE SCALE GENOMIC DNA]</scope>
    <source>
        <strain evidence="9">N3_P5</strain>
    </source>
</reference>
<comment type="similarity">
    <text evidence="5">Belongs to the relA/spoT family.</text>
</comment>
<evidence type="ECO:0000256" key="3">
    <source>
        <dbReference type="ARBA" id="ARBA00024387"/>
    </source>
</evidence>
<dbReference type="InterPro" id="IPR007685">
    <property type="entry name" value="RelA_SpoT"/>
</dbReference>
<dbReference type="Proteomes" id="UP000250928">
    <property type="component" value="Unassembled WGS sequence"/>
</dbReference>
<evidence type="ECO:0000259" key="8">
    <source>
        <dbReference type="PROSITE" id="PS51880"/>
    </source>
</evidence>
<dbReference type="GO" id="GO:0015949">
    <property type="term" value="P:nucleobase-containing small molecule interconversion"/>
    <property type="evidence" value="ECO:0007669"/>
    <property type="project" value="UniProtKB-ARBA"/>
</dbReference>
<sequence length="725" mass="81494">MALRADQGETGGKHRPRLLISDFCTYLESYLPHEQIQEVYRAYLFSAEAHEGQQRMTGEPYVYHPLEVAYTLATMRMDHRCLMAAILHDVIEDTPFSKEQLEERFGQEIADLVDGVSKLTQIDFRTKAEAQAANFRKMLLAMTEDIRIILIKLADRLHNMRTLGVMSPKKSRRIAKETLDIYAPIANRLGIHSIKSELEELGFAAHWPMRCRVLMGAVKRARGNRKEVLNNIEAAILQRLEQEELGGRVAGREKHIYSIYKKMRDKHLSFAEVVDVYAFRIIVDRLDTCYRVLGAVHNLYKPVPGRFKDYIAIPKANGYQSLHTVLFGPHGIPIEVQIRTEEMDRMAESGIAAHWQYKSGSDQNTLAQSRASDWLKNLIELQKGAGDSMEFLEHVKVDLFPDEVYVFTPRGQIMVLPKGATVVDFAYAVHTDVGNQCVAARVERRLVPLRSKLLNGQTVEVITAPGGTPNAAWLNFVVTSKARANIRGYLKNLKRQEAIDLGGRLLDKELADYSKCVDTLSEEELQCVLAQFRIGDIDSLLEEIGLGNRMPRLVARRMLESFSDQTPGGVEHEQGKGVAPLAIRGTEGMVVNFAKCCRPIPGDDILATFNPGKGIVVHHQNCRNIGEFRRSGDSWLEVQWGGDLEGDFTTAIKVEVGNKRGVLATVAAAISEMGSNIENVNMEERDGLTSTLHFAMTVKDRKHLANIMRRLRALPQVLKISRQTG</sequence>
<dbReference type="Gene3D" id="3.10.20.30">
    <property type="match status" value="1"/>
</dbReference>
<dbReference type="InterPro" id="IPR045600">
    <property type="entry name" value="RelA/SpoT_AH_RIS"/>
</dbReference>
<dbReference type="PANTHER" id="PTHR21262:SF36">
    <property type="entry name" value="BIFUNCTIONAL (P)PPGPP SYNTHASE_HYDROLASE SPOT"/>
    <property type="match status" value="1"/>
</dbReference>
<dbReference type="GO" id="GO:0008728">
    <property type="term" value="F:GTP diphosphokinase activity"/>
    <property type="evidence" value="ECO:0007669"/>
    <property type="project" value="TreeGrafter"/>
</dbReference>
<comment type="caution">
    <text evidence="9">The sequence shown here is derived from an EMBL/GenBank/DDBJ whole genome shotgun (WGS) entry which is preliminary data.</text>
</comment>
<dbReference type="NCBIfam" id="NF008303">
    <property type="entry name" value="PRK11092.1"/>
    <property type="match status" value="1"/>
</dbReference>
<dbReference type="InterPro" id="IPR002912">
    <property type="entry name" value="ACT_dom"/>
</dbReference>
<evidence type="ECO:0000256" key="2">
    <source>
        <dbReference type="ARBA" id="ARBA00024329"/>
    </source>
</evidence>
<evidence type="ECO:0000256" key="5">
    <source>
        <dbReference type="RuleBase" id="RU003847"/>
    </source>
</evidence>
<dbReference type="AlphaFoldDB" id="A0A6N4DXU0"/>
<dbReference type="Gene3D" id="1.10.3210.10">
    <property type="entry name" value="Hypothetical protein af1432"/>
    <property type="match status" value="1"/>
</dbReference>
<dbReference type="SMART" id="SM00471">
    <property type="entry name" value="HDc"/>
    <property type="match status" value="1"/>
</dbReference>
<dbReference type="PROSITE" id="PS51880">
    <property type="entry name" value="TGS"/>
    <property type="match status" value="1"/>
</dbReference>
<evidence type="ECO:0000313" key="10">
    <source>
        <dbReference type="Proteomes" id="UP000250928"/>
    </source>
</evidence>
<dbReference type="GO" id="GO:0005886">
    <property type="term" value="C:plasma membrane"/>
    <property type="evidence" value="ECO:0007669"/>
    <property type="project" value="TreeGrafter"/>
</dbReference>
<dbReference type="InterPro" id="IPR012675">
    <property type="entry name" value="Beta-grasp_dom_sf"/>
</dbReference>
<dbReference type="SMART" id="SM00954">
    <property type="entry name" value="RelA_SpoT"/>
    <property type="match status" value="1"/>
</dbReference>
<dbReference type="FunFam" id="3.10.20.30:FF:000002">
    <property type="entry name" value="GTP pyrophosphokinase (RelA/SpoT)"/>
    <property type="match status" value="1"/>
</dbReference>
<dbReference type="InterPro" id="IPR043519">
    <property type="entry name" value="NT_sf"/>
</dbReference>
<dbReference type="UniPathway" id="UPA00908">
    <property type="reaction ID" value="UER00886"/>
</dbReference>
<keyword evidence="1" id="KW-0378">Hydrolase</keyword>
<dbReference type="EC" id="3.1.7.2" evidence="3"/>
<evidence type="ECO:0000259" key="7">
    <source>
        <dbReference type="PROSITE" id="PS51831"/>
    </source>
</evidence>
<dbReference type="InterPro" id="IPR045865">
    <property type="entry name" value="ACT-like_dom_sf"/>
</dbReference>
<dbReference type="InterPro" id="IPR004095">
    <property type="entry name" value="TGS"/>
</dbReference>
<dbReference type="InterPro" id="IPR003607">
    <property type="entry name" value="HD/PDEase_dom"/>
</dbReference>
<feature type="domain" description="HD" evidence="7">
    <location>
        <begin position="61"/>
        <end position="160"/>
    </location>
</feature>
<dbReference type="CDD" id="cd05399">
    <property type="entry name" value="NT_Rel-Spo_like"/>
    <property type="match status" value="1"/>
</dbReference>
<dbReference type="Pfam" id="PF04607">
    <property type="entry name" value="RelA_SpoT"/>
    <property type="match status" value="1"/>
</dbReference>
<gene>
    <name evidence="9" type="ORF">C3L24_06050</name>
</gene>
<dbReference type="NCBIfam" id="TIGR00691">
    <property type="entry name" value="spoT_relA"/>
    <property type="match status" value="1"/>
</dbReference>